<name>A0A432XM97_9GAMM</name>
<dbReference type="Gene3D" id="3.90.76.10">
    <property type="entry name" value="Dipeptide-binding Protein, Domain 1"/>
    <property type="match status" value="1"/>
</dbReference>
<feature type="chain" id="PRO_5019112713" evidence="3">
    <location>
        <begin position="25"/>
        <end position="540"/>
    </location>
</feature>
<keyword evidence="2 3" id="KW-0732">Signal</keyword>
<dbReference type="PROSITE" id="PS51257">
    <property type="entry name" value="PROKAR_LIPOPROTEIN"/>
    <property type="match status" value="1"/>
</dbReference>
<dbReference type="Gene3D" id="3.40.190.10">
    <property type="entry name" value="Periplasmic binding protein-like II"/>
    <property type="match status" value="1"/>
</dbReference>
<proteinExistence type="inferred from homology"/>
<dbReference type="PANTHER" id="PTHR30290">
    <property type="entry name" value="PERIPLASMIC BINDING COMPONENT OF ABC TRANSPORTER"/>
    <property type="match status" value="1"/>
</dbReference>
<dbReference type="GO" id="GO:0030288">
    <property type="term" value="C:outer membrane-bounded periplasmic space"/>
    <property type="evidence" value="ECO:0007669"/>
    <property type="project" value="TreeGrafter"/>
</dbReference>
<keyword evidence="6" id="KW-1185">Reference proteome</keyword>
<dbReference type="GO" id="GO:0042938">
    <property type="term" value="P:dipeptide transport"/>
    <property type="evidence" value="ECO:0007669"/>
    <property type="project" value="TreeGrafter"/>
</dbReference>
<comment type="similarity">
    <text evidence="1">Belongs to the bacterial solute-binding protein 5 family.</text>
</comment>
<evidence type="ECO:0000313" key="5">
    <source>
        <dbReference type="EMBL" id="RUO49809.1"/>
    </source>
</evidence>
<dbReference type="Gene3D" id="3.10.105.10">
    <property type="entry name" value="Dipeptide-binding Protein, Domain 3"/>
    <property type="match status" value="1"/>
</dbReference>
<dbReference type="SUPFAM" id="SSF53850">
    <property type="entry name" value="Periplasmic binding protein-like II"/>
    <property type="match status" value="1"/>
</dbReference>
<feature type="domain" description="Solute-binding protein family 5" evidence="4">
    <location>
        <begin position="74"/>
        <end position="452"/>
    </location>
</feature>
<evidence type="ECO:0000259" key="4">
    <source>
        <dbReference type="Pfam" id="PF00496"/>
    </source>
</evidence>
<dbReference type="AlphaFoldDB" id="A0A432XM97"/>
<dbReference type="GO" id="GO:1904680">
    <property type="term" value="F:peptide transmembrane transporter activity"/>
    <property type="evidence" value="ECO:0007669"/>
    <property type="project" value="TreeGrafter"/>
</dbReference>
<dbReference type="InterPro" id="IPR039424">
    <property type="entry name" value="SBP_5"/>
</dbReference>
<dbReference type="InterPro" id="IPR000914">
    <property type="entry name" value="SBP_5_dom"/>
</dbReference>
<dbReference type="CDD" id="cd08493">
    <property type="entry name" value="PBP2_DppA_like"/>
    <property type="match status" value="1"/>
</dbReference>
<dbReference type="Proteomes" id="UP000286985">
    <property type="component" value="Unassembled WGS sequence"/>
</dbReference>
<sequence>MLQRIAIICSAAVLAACGPVSEHAQVEQDGLVYCSEGNPEGFNPQLGTSGTTVDATSAQIYDRLLDYDDKRQQFVPALASGWQALDDGTRYRFNLRKGVSFHNTDWFEPSRPFNADDVVFSFNRWLSPQHSYHHVNGGRYPFFRSSGLIRLIHSIERIDEYTVDITLNQPDSSFLANLATDFAVILSEEYAQQLLSSHQPEQIDRLPIGTGPFQFELFRKDFIIRYQRHEGYWREKPEIKRLVYVITPNANKRMLKLLTGECDVIPYPLVNELSKLDQNAEIEVGSSVSPNVSFWAFNTQRPPFDNVLVRRALAHAVNRPAIVQTIYDGNARLATGMLPETSWAYSDAEQTYPYNPGKARKLLAEAGYPNGFSMTIWAMPVQRAYNPNAHRMAELMQADLARIGVDATIVSYEWNTFRQRLVDGQHDSVLIGWVADNADPDNFFRPVLSCAAARSGNNRAMWCNPEFDKLLVAAISESDVDQRKHLYQFIEDMVKQQAPLVPIANSLRYQAHRSDIEGVELPPYGGINFRYARRVNDDSL</sequence>
<dbReference type="PIRSF" id="PIRSF002741">
    <property type="entry name" value="MppA"/>
    <property type="match status" value="1"/>
</dbReference>
<dbReference type="OrthoDB" id="9801912at2"/>
<reference evidence="6" key="1">
    <citation type="journal article" date="2018" name="Front. Microbiol.">
        <title>Genome-Based Analysis Reveals the Taxonomy and Diversity of the Family Idiomarinaceae.</title>
        <authorList>
            <person name="Liu Y."/>
            <person name="Lai Q."/>
            <person name="Shao Z."/>
        </authorList>
    </citation>
    <scope>NUCLEOTIDE SEQUENCE [LARGE SCALE GENOMIC DNA]</scope>
    <source>
        <strain evidence="6">908033</strain>
    </source>
</reference>
<comment type="caution">
    <text evidence="5">The sequence shown here is derived from an EMBL/GenBank/DDBJ whole genome shotgun (WGS) entry which is preliminary data.</text>
</comment>
<evidence type="ECO:0000256" key="3">
    <source>
        <dbReference type="SAM" id="SignalP"/>
    </source>
</evidence>
<evidence type="ECO:0000256" key="2">
    <source>
        <dbReference type="ARBA" id="ARBA00022729"/>
    </source>
</evidence>
<dbReference type="STRING" id="519452.SAMN04488139_1114"/>
<dbReference type="PANTHER" id="PTHR30290:SF38">
    <property type="entry name" value="D,D-DIPEPTIDE-BINDING PERIPLASMIC PROTEIN DDPA-RELATED"/>
    <property type="match status" value="1"/>
</dbReference>
<gene>
    <name evidence="5" type="ORF">CWE24_04870</name>
</gene>
<dbReference type="RefSeq" id="WP_092838625.1">
    <property type="nucleotide sequence ID" value="NZ_FPCF01000001.1"/>
</dbReference>
<dbReference type="Pfam" id="PF00496">
    <property type="entry name" value="SBP_bac_5"/>
    <property type="match status" value="1"/>
</dbReference>
<organism evidence="5 6">
    <name type="scientific">Pseudidiomarina donghaiensis</name>
    <dbReference type="NCBI Taxonomy" id="519452"/>
    <lineage>
        <taxon>Bacteria</taxon>
        <taxon>Pseudomonadati</taxon>
        <taxon>Pseudomonadota</taxon>
        <taxon>Gammaproteobacteria</taxon>
        <taxon>Alteromonadales</taxon>
        <taxon>Idiomarinaceae</taxon>
        <taxon>Pseudidiomarina</taxon>
    </lineage>
</organism>
<dbReference type="InterPro" id="IPR030678">
    <property type="entry name" value="Peptide/Ni-bd"/>
</dbReference>
<protein>
    <submittedName>
        <fullName evidence="5">ABC transporter substrate-binding protein</fullName>
    </submittedName>
</protein>
<dbReference type="GO" id="GO:0043190">
    <property type="term" value="C:ATP-binding cassette (ABC) transporter complex"/>
    <property type="evidence" value="ECO:0007669"/>
    <property type="project" value="InterPro"/>
</dbReference>
<dbReference type="EMBL" id="PIPU01000001">
    <property type="protein sequence ID" value="RUO49809.1"/>
    <property type="molecule type" value="Genomic_DNA"/>
</dbReference>
<evidence type="ECO:0000313" key="6">
    <source>
        <dbReference type="Proteomes" id="UP000286985"/>
    </source>
</evidence>
<feature type="signal peptide" evidence="3">
    <location>
        <begin position="1"/>
        <end position="24"/>
    </location>
</feature>
<accession>A0A432XM97</accession>
<evidence type="ECO:0000256" key="1">
    <source>
        <dbReference type="ARBA" id="ARBA00005695"/>
    </source>
</evidence>